<dbReference type="PANTHER" id="PTHR10057:SF0">
    <property type="entry name" value="TRANSLOCATOR PROTEIN"/>
    <property type="match status" value="1"/>
</dbReference>
<dbReference type="InterPro" id="IPR004307">
    <property type="entry name" value="TspO_MBR"/>
</dbReference>
<feature type="transmembrane region" description="Helical" evidence="6">
    <location>
        <begin position="21"/>
        <end position="43"/>
    </location>
</feature>
<keyword evidence="3 6" id="KW-0812">Transmembrane</keyword>
<evidence type="ECO:0000256" key="2">
    <source>
        <dbReference type="ARBA" id="ARBA00007524"/>
    </source>
</evidence>
<comment type="similarity">
    <text evidence="2">Belongs to the TspO/BZRP family.</text>
</comment>
<evidence type="ECO:0000313" key="8">
    <source>
        <dbReference type="Proteomes" id="UP000649259"/>
    </source>
</evidence>
<dbReference type="Gene3D" id="1.20.1260.100">
    <property type="entry name" value="TspO/MBR protein"/>
    <property type="match status" value="1"/>
</dbReference>
<dbReference type="PIRSF" id="PIRSF005859">
    <property type="entry name" value="PBR"/>
    <property type="match status" value="1"/>
</dbReference>
<reference evidence="8" key="1">
    <citation type="submission" date="2023-07" db="EMBL/GenBank/DDBJ databases">
        <title>Whole genome shotgun sequence of Streptomyces cacaoi subsp. asoensis NBRC 13813.</title>
        <authorList>
            <person name="Komaki H."/>
            <person name="Tamura T."/>
        </authorList>
    </citation>
    <scope>NUCLEOTIDE SEQUENCE [LARGE SCALE GENOMIC DNA]</scope>
    <source>
        <strain evidence="8">NBRC 13813</strain>
    </source>
</reference>
<evidence type="ECO:0000256" key="6">
    <source>
        <dbReference type="SAM" id="Phobius"/>
    </source>
</evidence>
<evidence type="ECO:0000256" key="5">
    <source>
        <dbReference type="ARBA" id="ARBA00023136"/>
    </source>
</evidence>
<evidence type="ECO:0008006" key="9">
    <source>
        <dbReference type="Google" id="ProtNLM"/>
    </source>
</evidence>
<evidence type="ECO:0000256" key="4">
    <source>
        <dbReference type="ARBA" id="ARBA00022989"/>
    </source>
</evidence>
<keyword evidence="4 6" id="KW-1133">Transmembrane helix</keyword>
<keyword evidence="5 6" id="KW-0472">Membrane</keyword>
<dbReference type="EMBL" id="BNEB01000005">
    <property type="protein sequence ID" value="GHI63520.1"/>
    <property type="molecule type" value="Genomic_DNA"/>
</dbReference>
<evidence type="ECO:0000256" key="3">
    <source>
        <dbReference type="ARBA" id="ARBA00022692"/>
    </source>
</evidence>
<dbReference type="GeneID" id="91472997"/>
<protein>
    <recommendedName>
        <fullName evidence="9">Tryptophan-rich sensory protein</fullName>
    </recommendedName>
</protein>
<sequence>MRLISERASAVPAVSAERAPSWHLYAATGAAVVATAVAGGKAVDADGTWYKTLAKPPWQPPSWAFGVVWTPLYASVAFATGRALAKSRGEVRRHLVADLASNLALNVGWNWAFFGLRSPSAGVAATLALDASNVRLLRRVTRVDRAAGRTLVPYVLWCGFATALNASIARRNVGGRRPRP</sequence>
<dbReference type="CDD" id="cd15904">
    <property type="entry name" value="TSPO_MBR"/>
    <property type="match status" value="1"/>
</dbReference>
<comment type="subcellular location">
    <subcellularLocation>
        <location evidence="1">Membrane</location>
        <topology evidence="1">Multi-pass membrane protein</topology>
    </subcellularLocation>
</comment>
<evidence type="ECO:0000313" key="7">
    <source>
        <dbReference type="EMBL" id="GHI63520.1"/>
    </source>
</evidence>
<organism evidence="7 8">
    <name type="scientific">Streptomyces asoensis</name>
    <dbReference type="NCBI Taxonomy" id="249586"/>
    <lineage>
        <taxon>Bacteria</taxon>
        <taxon>Bacillati</taxon>
        <taxon>Actinomycetota</taxon>
        <taxon>Actinomycetes</taxon>
        <taxon>Kitasatosporales</taxon>
        <taxon>Streptomycetaceae</taxon>
        <taxon>Streptomyces</taxon>
    </lineage>
</organism>
<name>A0ABQ3S5X5_9ACTN</name>
<dbReference type="InterPro" id="IPR038330">
    <property type="entry name" value="TspO/MBR-related_sf"/>
</dbReference>
<dbReference type="Proteomes" id="UP000649259">
    <property type="component" value="Unassembled WGS sequence"/>
</dbReference>
<accession>A0ABQ3S5X5</accession>
<dbReference type="PANTHER" id="PTHR10057">
    <property type="entry name" value="PERIPHERAL-TYPE BENZODIAZEPINE RECEPTOR"/>
    <property type="match status" value="1"/>
</dbReference>
<dbReference type="RefSeq" id="WP_189924990.1">
    <property type="nucleotide sequence ID" value="NZ_BMSI01000010.1"/>
</dbReference>
<feature type="transmembrane region" description="Helical" evidence="6">
    <location>
        <begin position="63"/>
        <end position="85"/>
    </location>
</feature>
<dbReference type="Pfam" id="PF03073">
    <property type="entry name" value="TspO_MBR"/>
    <property type="match status" value="1"/>
</dbReference>
<comment type="caution">
    <text evidence="7">The sequence shown here is derived from an EMBL/GenBank/DDBJ whole genome shotgun (WGS) entry which is preliminary data.</text>
</comment>
<gene>
    <name evidence="7" type="ORF">Saso_51700</name>
</gene>
<proteinExistence type="inferred from homology"/>
<keyword evidence="8" id="KW-1185">Reference proteome</keyword>
<evidence type="ECO:0000256" key="1">
    <source>
        <dbReference type="ARBA" id="ARBA00004141"/>
    </source>
</evidence>